<dbReference type="InterPro" id="IPR044294">
    <property type="entry name" value="Lipase-like"/>
</dbReference>
<comment type="caution">
    <text evidence="2">The sequence shown here is derived from an EMBL/GenBank/DDBJ whole genome shotgun (WGS) entry which is preliminary data.</text>
</comment>
<feature type="domain" description="DUF676" evidence="1">
    <location>
        <begin position="104"/>
        <end position="176"/>
    </location>
</feature>
<sequence length="205" mass="22468">MATPTDSVQCFGRKKIAVAVTHCKRGRLLIRSTAFQSSLSSPRSSASRRSSLSSSSVTTAFPEWTCASVSRAVVTHPRSTFAGRDLLVSLANLDMPPLLTRVPVFCGFYAMEKLASRASGLLGRTGKHLFLSDCDGEKPPLLLRMSSDYEDHKFISALQSFEICVAYANTHFDFTAKSATLSEVGNKAKPRQAKFQEKRLIGRND</sequence>
<protein>
    <recommendedName>
        <fullName evidence="1">DUF676 domain-containing protein</fullName>
    </recommendedName>
</protein>
<evidence type="ECO:0000259" key="1">
    <source>
        <dbReference type="Pfam" id="PF05057"/>
    </source>
</evidence>
<dbReference type="AlphaFoldDB" id="A0ABD3CEH0"/>
<dbReference type="PANTHER" id="PTHR12482">
    <property type="entry name" value="LIPASE ROG1-RELATED-RELATED"/>
    <property type="match status" value="1"/>
</dbReference>
<evidence type="ECO:0000313" key="2">
    <source>
        <dbReference type="EMBL" id="KAL3627416.1"/>
    </source>
</evidence>
<dbReference type="Pfam" id="PF05057">
    <property type="entry name" value="DUF676"/>
    <property type="match status" value="1"/>
</dbReference>
<dbReference type="Proteomes" id="UP001632038">
    <property type="component" value="Unassembled WGS sequence"/>
</dbReference>
<reference evidence="3" key="1">
    <citation type="journal article" date="2024" name="IScience">
        <title>Strigolactones Initiate the Formation of Haustorium-like Structures in Castilleja.</title>
        <authorList>
            <person name="Buerger M."/>
            <person name="Peterson D."/>
            <person name="Chory J."/>
        </authorList>
    </citation>
    <scope>NUCLEOTIDE SEQUENCE [LARGE SCALE GENOMIC DNA]</scope>
</reference>
<organism evidence="2 3">
    <name type="scientific">Castilleja foliolosa</name>
    <dbReference type="NCBI Taxonomy" id="1961234"/>
    <lineage>
        <taxon>Eukaryota</taxon>
        <taxon>Viridiplantae</taxon>
        <taxon>Streptophyta</taxon>
        <taxon>Embryophyta</taxon>
        <taxon>Tracheophyta</taxon>
        <taxon>Spermatophyta</taxon>
        <taxon>Magnoliopsida</taxon>
        <taxon>eudicotyledons</taxon>
        <taxon>Gunneridae</taxon>
        <taxon>Pentapetalae</taxon>
        <taxon>asterids</taxon>
        <taxon>lamiids</taxon>
        <taxon>Lamiales</taxon>
        <taxon>Orobanchaceae</taxon>
        <taxon>Pedicularideae</taxon>
        <taxon>Castillejinae</taxon>
        <taxon>Castilleja</taxon>
    </lineage>
</organism>
<dbReference type="InterPro" id="IPR007751">
    <property type="entry name" value="DUF676_lipase-like"/>
</dbReference>
<gene>
    <name evidence="2" type="ORF">CASFOL_028779</name>
</gene>
<dbReference type="EMBL" id="JAVIJP010000039">
    <property type="protein sequence ID" value="KAL3627416.1"/>
    <property type="molecule type" value="Genomic_DNA"/>
</dbReference>
<proteinExistence type="predicted"/>
<evidence type="ECO:0000313" key="3">
    <source>
        <dbReference type="Proteomes" id="UP001632038"/>
    </source>
</evidence>
<keyword evidence="3" id="KW-1185">Reference proteome</keyword>
<name>A0ABD3CEH0_9LAMI</name>
<dbReference type="PANTHER" id="PTHR12482:SF41">
    <property type="entry name" value="ALPHA_BETA-HYDROLASES SUPERFAMILY PROTEIN"/>
    <property type="match status" value="1"/>
</dbReference>
<accession>A0ABD3CEH0</accession>